<dbReference type="InterPro" id="IPR012334">
    <property type="entry name" value="Pectin_lyas_fold"/>
</dbReference>
<organism evidence="1 2">
    <name type="scientific">Pigmentiphaga daeguensis</name>
    <dbReference type="NCBI Taxonomy" id="414049"/>
    <lineage>
        <taxon>Bacteria</taxon>
        <taxon>Pseudomonadati</taxon>
        <taxon>Pseudomonadota</taxon>
        <taxon>Betaproteobacteria</taxon>
        <taxon>Burkholderiales</taxon>
        <taxon>Alcaligenaceae</taxon>
        <taxon>Pigmentiphaga</taxon>
    </lineage>
</organism>
<dbReference type="Gene3D" id="2.160.20.10">
    <property type="entry name" value="Single-stranded right-handed beta-helix, Pectin lyase-like"/>
    <property type="match status" value="1"/>
</dbReference>
<keyword evidence="2" id="KW-1185">Reference proteome</keyword>
<accession>A0ABN1BSN1</accession>
<protein>
    <recommendedName>
        <fullName evidence="3">Right handed beta helix region</fullName>
    </recommendedName>
</protein>
<proteinExistence type="predicted"/>
<evidence type="ECO:0000313" key="1">
    <source>
        <dbReference type="EMBL" id="GAA0504793.1"/>
    </source>
</evidence>
<comment type="caution">
    <text evidence="1">The sequence shown here is derived from an EMBL/GenBank/DDBJ whole genome shotgun (WGS) entry which is preliminary data.</text>
</comment>
<name>A0ABN1BSN1_9BURK</name>
<evidence type="ECO:0000313" key="2">
    <source>
        <dbReference type="Proteomes" id="UP001501706"/>
    </source>
</evidence>
<dbReference type="InterPro" id="IPR011050">
    <property type="entry name" value="Pectin_lyase_fold/virulence"/>
</dbReference>
<gene>
    <name evidence="1" type="ORF">GCM10009097_22210</name>
</gene>
<sequence>MTVSSTESRISHACDGITTDFPVPFYFLEASHLVVSLVAPDGTITPWTLGSEYSVTGAGNPSGGEVVAQVAPAAGLLIIQRVVPLTQETAYQENDPFPAKSHERALDKLTMAQQQLTETGGRSLTRPVTDQAINSMLPPNSELAGNALGFDAQGNPIAIPSDLPAVVGMLERAEAAAVTSEAARDQSAASATAAAGSEASAAADAFRAETAAQLAIQGIDAVYAETLAELQGSTPTANLVGVVWGDNADKGFYVGDGAAWVFSSLQYVVRSDFDERESGLYTLPNAAQVSPTGAFTPEISVDPAQYPASTNLSGQTSTTGAKTITVSFGSGTGGVFSTSADQQSMTATAGSLSPVVMRVDAGSVHKMSSMVLASMEDYGTGQGIGPIVGGTFNGGNISFFRAHIGVGGNYLLQYAATVGGGYPGLTFVTRATSSLFAAVGDEISLYLDENGKCWLFVNGVEACSHQMTQAEIDSVNTPFATRTWVGIWASPLVANKAASKWQAGTPETSTAYNLAVTVDPEYQLPPLVLTRLLDRVFDIRAYGAKCDGRVLTDASITAGQYTLTSASYQFTSRDVGKRVGILGAGVVSTNFSSNANDGVYIGSIQSVSGGVATLSQPATNTVTNAKCTFGTADDNAIRNAHESAAAAGGGTVYIPAGRTVVAGTSIKVKNYVKWRGAGRELSMVHILKNTPATIGSSNQDWLSCTGRSSANPLIGADFTDFGIECEMWFNPLGYHPGMKPLNIFYVQRCSINDMGLWNTPATSIPFDHSYDQCTVGYNYIYWPGRLCANTNGPGASGIGVGTSSSLAVPPVVHPSLIIGNVIVGRWSESTVTSTAMGVGQNGIFLETQTGADPAGLLSGHRVIGNVVIGMPFGFTDAGSLGTIWDSNIAVGCGRGFRISKTAILGSMLARCASFVNNIAYLGTGPATTDGIGFQVTTFGPAGGGQPMMEVHALLANNQAIGNKSWGFSISSDSAADEVRGVSLRGNRAYRNGRSGFRVASSGGGALRYLTLQDNDSAENGQRAVSGDTYGVLVESGTQWLGGRLQDNNLYDLQDTPTQTAGYVTTGATMTGVRVAGNTGDA</sequence>
<reference evidence="1 2" key="1">
    <citation type="journal article" date="2019" name="Int. J. Syst. Evol. Microbiol.">
        <title>The Global Catalogue of Microorganisms (GCM) 10K type strain sequencing project: providing services to taxonomists for standard genome sequencing and annotation.</title>
        <authorList>
            <consortium name="The Broad Institute Genomics Platform"/>
            <consortium name="The Broad Institute Genome Sequencing Center for Infectious Disease"/>
            <person name="Wu L."/>
            <person name="Ma J."/>
        </authorList>
    </citation>
    <scope>NUCLEOTIDE SEQUENCE [LARGE SCALE GENOMIC DNA]</scope>
    <source>
        <strain evidence="1 2">JCM 14330</strain>
    </source>
</reference>
<dbReference type="RefSeq" id="WP_343927545.1">
    <property type="nucleotide sequence ID" value="NZ_BAAAEN010000007.1"/>
</dbReference>
<evidence type="ECO:0008006" key="3">
    <source>
        <dbReference type="Google" id="ProtNLM"/>
    </source>
</evidence>
<dbReference type="Proteomes" id="UP001501706">
    <property type="component" value="Unassembled WGS sequence"/>
</dbReference>
<dbReference type="EMBL" id="BAAAEN010000007">
    <property type="protein sequence ID" value="GAA0504793.1"/>
    <property type="molecule type" value="Genomic_DNA"/>
</dbReference>
<dbReference type="SUPFAM" id="SSF51126">
    <property type="entry name" value="Pectin lyase-like"/>
    <property type="match status" value="1"/>
</dbReference>